<dbReference type="GO" id="GO:0051266">
    <property type="term" value="F:sirohydrochlorin ferrochelatase activity"/>
    <property type="evidence" value="ECO:0007669"/>
    <property type="project" value="UniProtKB-EC"/>
</dbReference>
<organism evidence="7 8">
    <name type="scientific">Alicyclobacillus cycloheptanicus</name>
    <dbReference type="NCBI Taxonomy" id="1457"/>
    <lineage>
        <taxon>Bacteria</taxon>
        <taxon>Bacillati</taxon>
        <taxon>Bacillota</taxon>
        <taxon>Bacilli</taxon>
        <taxon>Bacillales</taxon>
        <taxon>Alicyclobacillaceae</taxon>
        <taxon>Alicyclobacillus</taxon>
    </lineage>
</organism>
<comment type="catalytic activity">
    <reaction evidence="6">
        <text>precorrin-2 + NAD(+) = sirohydrochlorin + NADH + 2 H(+)</text>
        <dbReference type="Rhea" id="RHEA:15613"/>
        <dbReference type="ChEBI" id="CHEBI:15378"/>
        <dbReference type="ChEBI" id="CHEBI:57540"/>
        <dbReference type="ChEBI" id="CHEBI:57945"/>
        <dbReference type="ChEBI" id="CHEBI:58351"/>
        <dbReference type="ChEBI" id="CHEBI:58827"/>
        <dbReference type="EC" id="1.3.1.76"/>
    </reaction>
</comment>
<evidence type="ECO:0000256" key="3">
    <source>
        <dbReference type="ARBA" id="ARBA00023002"/>
    </source>
</evidence>
<keyword evidence="7" id="KW-0456">Lyase</keyword>
<keyword evidence="5" id="KW-0627">Porphyrin biosynthesis</keyword>
<evidence type="ECO:0000256" key="2">
    <source>
        <dbReference type="ARBA" id="ARBA00012400"/>
    </source>
</evidence>
<sequence>MAERKVAKLLAAQARVRVISPAAGNLLLQWAADGQIEWVNRSYASGDAAAAWLVFAATNDPEVNRAIAAEAEAAGRLVNVADDVARCAFTVPASTRQGGVQVAISTFGTDPAKAKRLRELLESDIQDGTARFQAELAKD</sequence>
<keyword evidence="4" id="KW-0520">NAD</keyword>
<evidence type="ECO:0000313" key="7">
    <source>
        <dbReference type="EMBL" id="MDQ0189477.1"/>
    </source>
</evidence>
<dbReference type="Proteomes" id="UP001232973">
    <property type="component" value="Unassembled WGS sequence"/>
</dbReference>
<dbReference type="Pfam" id="PF13241">
    <property type="entry name" value="NAD_binding_7"/>
    <property type="match status" value="1"/>
</dbReference>
<dbReference type="Gene3D" id="3.40.50.720">
    <property type="entry name" value="NAD(P)-binding Rossmann-like Domain"/>
    <property type="match status" value="1"/>
</dbReference>
<evidence type="ECO:0000256" key="4">
    <source>
        <dbReference type="ARBA" id="ARBA00023027"/>
    </source>
</evidence>
<proteinExistence type="predicted"/>
<name>A0ABT9XGQ2_9BACL</name>
<dbReference type="InterPro" id="IPR036291">
    <property type="entry name" value="NAD(P)-bd_dom_sf"/>
</dbReference>
<evidence type="ECO:0000256" key="5">
    <source>
        <dbReference type="ARBA" id="ARBA00023244"/>
    </source>
</evidence>
<dbReference type="EC" id="1.3.1.76" evidence="2"/>
<keyword evidence="3 7" id="KW-0560">Oxidoreductase</keyword>
<dbReference type="SUPFAM" id="SSF51735">
    <property type="entry name" value="NAD(P)-binding Rossmann-fold domains"/>
    <property type="match status" value="1"/>
</dbReference>
<comment type="pathway">
    <text evidence="1">Porphyrin-containing compound metabolism; siroheme biosynthesis; sirohydrochlorin from precorrin-2: step 1/1.</text>
</comment>
<keyword evidence="8" id="KW-1185">Reference proteome</keyword>
<dbReference type="InterPro" id="IPR028161">
    <property type="entry name" value="Met8-like"/>
</dbReference>
<dbReference type="PANTHER" id="PTHR35330:SF1">
    <property type="entry name" value="SIROHEME BIOSYNTHESIS PROTEIN MET8"/>
    <property type="match status" value="1"/>
</dbReference>
<reference evidence="7 8" key="1">
    <citation type="submission" date="2023-07" db="EMBL/GenBank/DDBJ databases">
        <title>Genomic Encyclopedia of Type Strains, Phase IV (KMG-IV): sequencing the most valuable type-strain genomes for metagenomic binning, comparative biology and taxonomic classification.</title>
        <authorList>
            <person name="Goeker M."/>
        </authorList>
    </citation>
    <scope>NUCLEOTIDE SEQUENCE [LARGE SCALE GENOMIC DNA]</scope>
    <source>
        <strain evidence="7 8">DSM 4006</strain>
    </source>
</reference>
<evidence type="ECO:0000256" key="6">
    <source>
        <dbReference type="ARBA" id="ARBA00047561"/>
    </source>
</evidence>
<dbReference type="InterPro" id="IPR006367">
    <property type="entry name" value="Sirohaem_synthase_N"/>
</dbReference>
<gene>
    <name evidence="7" type="ORF">J2S03_001309</name>
</gene>
<dbReference type="PANTHER" id="PTHR35330">
    <property type="entry name" value="SIROHEME BIOSYNTHESIS PROTEIN MET8"/>
    <property type="match status" value="1"/>
</dbReference>
<dbReference type="Gene3D" id="3.30.160.110">
    <property type="entry name" value="Siroheme synthase, domain 2"/>
    <property type="match status" value="1"/>
</dbReference>
<evidence type="ECO:0000313" key="8">
    <source>
        <dbReference type="Proteomes" id="UP001232973"/>
    </source>
</evidence>
<evidence type="ECO:0000256" key="1">
    <source>
        <dbReference type="ARBA" id="ARBA00005010"/>
    </source>
</evidence>
<dbReference type="SUPFAM" id="SSF75615">
    <property type="entry name" value="Siroheme synthase middle domains-like"/>
    <property type="match status" value="1"/>
</dbReference>
<protein>
    <recommendedName>
        <fullName evidence="2">precorrin-2 dehydrogenase</fullName>
        <ecNumber evidence="2">1.3.1.76</ecNumber>
    </recommendedName>
</protein>
<accession>A0ABT9XGQ2</accession>
<dbReference type="GO" id="GO:0043115">
    <property type="term" value="F:precorrin-2 dehydrogenase activity"/>
    <property type="evidence" value="ECO:0007669"/>
    <property type="project" value="UniProtKB-EC"/>
</dbReference>
<dbReference type="EMBL" id="JAUSTP010000008">
    <property type="protein sequence ID" value="MDQ0189477.1"/>
    <property type="molecule type" value="Genomic_DNA"/>
</dbReference>
<comment type="caution">
    <text evidence="7">The sequence shown here is derived from an EMBL/GenBank/DDBJ whole genome shotgun (WGS) entry which is preliminary data.</text>
</comment>
<dbReference type="NCBIfam" id="TIGR01470">
    <property type="entry name" value="cysG_Nterm"/>
    <property type="match status" value="1"/>
</dbReference>
<dbReference type="RefSeq" id="WP_274456284.1">
    <property type="nucleotide sequence ID" value="NZ_CP067097.1"/>
</dbReference>